<dbReference type="RefSeq" id="WP_150698046.1">
    <property type="nucleotide sequence ID" value="NZ_CABPRZ010000013.1"/>
</dbReference>
<dbReference type="Proteomes" id="UP000414233">
    <property type="component" value="Unassembled WGS sequence"/>
</dbReference>
<proteinExistence type="predicted"/>
<gene>
    <name evidence="1" type="ORF">PTE30175_03196</name>
</gene>
<sequence length="172" mass="17583">MRSADNGVGYGPQAWATHGRWRQASLGARHAALGLALTALLAACAPACGPKAADEPPGTPTSTEAGVVTETLPPERDSVADLRALGPRWQGVAAKPVARIASCTTRAWKQSVPGARVEPVPTAAGQSLHLSSADDGVLAVLDLKTRRDGSESVLFVGGAAPESILSSLRSCL</sequence>
<dbReference type="AlphaFoldDB" id="A0A5E4WJS8"/>
<keyword evidence="2" id="KW-1185">Reference proteome</keyword>
<protein>
    <submittedName>
        <fullName evidence="1">Uncharacterized protein</fullName>
    </submittedName>
</protein>
<name>A0A5E4WJS8_9BURK</name>
<dbReference type="EMBL" id="CABPRZ010000013">
    <property type="protein sequence ID" value="VVE23844.1"/>
    <property type="molecule type" value="Genomic_DNA"/>
</dbReference>
<evidence type="ECO:0000313" key="1">
    <source>
        <dbReference type="EMBL" id="VVE23844.1"/>
    </source>
</evidence>
<organism evidence="1 2">
    <name type="scientific">Pandoraea terrae</name>
    <dbReference type="NCBI Taxonomy" id="1537710"/>
    <lineage>
        <taxon>Bacteria</taxon>
        <taxon>Pseudomonadati</taxon>
        <taxon>Pseudomonadota</taxon>
        <taxon>Betaproteobacteria</taxon>
        <taxon>Burkholderiales</taxon>
        <taxon>Burkholderiaceae</taxon>
        <taxon>Pandoraea</taxon>
    </lineage>
</organism>
<dbReference type="OrthoDB" id="8941617at2"/>
<reference evidence="1 2" key="1">
    <citation type="submission" date="2019-08" db="EMBL/GenBank/DDBJ databases">
        <authorList>
            <person name="Peeters C."/>
        </authorList>
    </citation>
    <scope>NUCLEOTIDE SEQUENCE [LARGE SCALE GENOMIC DNA]</scope>
    <source>
        <strain evidence="1 2">LMG 30175</strain>
    </source>
</reference>
<accession>A0A5E4WJS8</accession>
<evidence type="ECO:0000313" key="2">
    <source>
        <dbReference type="Proteomes" id="UP000414233"/>
    </source>
</evidence>